<protein>
    <submittedName>
        <fullName evidence="1">Uncharacterized protein</fullName>
    </submittedName>
</protein>
<dbReference type="EMBL" id="SPHZ02000008">
    <property type="protein sequence ID" value="KAF0903459.1"/>
    <property type="molecule type" value="Genomic_DNA"/>
</dbReference>
<name>A0A6G1CTP7_9ORYZ</name>
<reference evidence="1 2" key="1">
    <citation type="submission" date="2019-11" db="EMBL/GenBank/DDBJ databases">
        <title>Whole genome sequence of Oryza granulata.</title>
        <authorList>
            <person name="Li W."/>
        </authorList>
    </citation>
    <scope>NUCLEOTIDE SEQUENCE [LARGE SCALE GENOMIC DNA]</scope>
    <source>
        <strain evidence="2">cv. Menghai</strain>
        <tissue evidence="1">Leaf</tissue>
    </source>
</reference>
<proteinExistence type="predicted"/>
<accession>A0A6G1CTP7</accession>
<keyword evidence="2" id="KW-1185">Reference proteome</keyword>
<evidence type="ECO:0000313" key="1">
    <source>
        <dbReference type="EMBL" id="KAF0903459.1"/>
    </source>
</evidence>
<dbReference type="AlphaFoldDB" id="A0A6G1CTP7"/>
<dbReference type="Proteomes" id="UP000479710">
    <property type="component" value="Unassembled WGS sequence"/>
</dbReference>
<gene>
    <name evidence="1" type="ORF">E2562_027872</name>
</gene>
<sequence>MVAAADLEGGGGNRSGVWPLHVAASGKGEVEVSNGARRQWIWRLWDFGEVQRWSRSSRSSWGRRGGKQPWLHIEVASNGVGCWVGFGGDPDAVETVERACDLRRSVGTNDWSVDTGRALGAN</sequence>
<comment type="caution">
    <text evidence="1">The sequence shown here is derived from an EMBL/GenBank/DDBJ whole genome shotgun (WGS) entry which is preliminary data.</text>
</comment>
<evidence type="ECO:0000313" key="2">
    <source>
        <dbReference type="Proteomes" id="UP000479710"/>
    </source>
</evidence>
<organism evidence="1 2">
    <name type="scientific">Oryza meyeriana var. granulata</name>
    <dbReference type="NCBI Taxonomy" id="110450"/>
    <lineage>
        <taxon>Eukaryota</taxon>
        <taxon>Viridiplantae</taxon>
        <taxon>Streptophyta</taxon>
        <taxon>Embryophyta</taxon>
        <taxon>Tracheophyta</taxon>
        <taxon>Spermatophyta</taxon>
        <taxon>Magnoliopsida</taxon>
        <taxon>Liliopsida</taxon>
        <taxon>Poales</taxon>
        <taxon>Poaceae</taxon>
        <taxon>BOP clade</taxon>
        <taxon>Oryzoideae</taxon>
        <taxon>Oryzeae</taxon>
        <taxon>Oryzinae</taxon>
        <taxon>Oryza</taxon>
        <taxon>Oryza meyeriana</taxon>
    </lineage>
</organism>